<comment type="similarity">
    <text evidence="6">Belongs to the L2HGDH family.</text>
</comment>
<dbReference type="WBParaSite" id="SSTP_0000108900.1">
    <property type="protein sequence ID" value="SSTP_0000108900.1"/>
    <property type="gene ID" value="SSTP_0000108900"/>
</dbReference>
<evidence type="ECO:0000313" key="10">
    <source>
        <dbReference type="Proteomes" id="UP000035681"/>
    </source>
</evidence>
<evidence type="ECO:0000256" key="8">
    <source>
        <dbReference type="ARBA" id="ARBA00041137"/>
    </source>
</evidence>
<evidence type="ECO:0000256" key="2">
    <source>
        <dbReference type="ARBA" id="ARBA00022630"/>
    </source>
</evidence>
<dbReference type="SUPFAM" id="SSF51905">
    <property type="entry name" value="FAD/NAD(P)-binding domain"/>
    <property type="match status" value="1"/>
</dbReference>
<evidence type="ECO:0000256" key="3">
    <source>
        <dbReference type="ARBA" id="ARBA00022827"/>
    </source>
</evidence>
<sequence length="431" mass="47976">MLFRNVTLQHRLFSSSILNTSNNVDIAVIGGGIIGSATARKLKLIKPHLKIALYEKESTLAKHQTGHNSGVLHAGIYYKPGTLKAKLCVEGIDLAYKYCDEKNIPYKKVGKLIVAVEPHEIPILDNLYKRAQQNNCKEIELVDSKKITEIESKCRGLKAIWSPYTGIVDFGVVSRQYAKDFEEAGGSINLNHELCDVYLGSNPNYPVNLKFKNNPTIVEAKYIITASGLQSDRVAQMTGCSSIPKILPFRGEYLKLKKEKSDLVKTNIYPVPDPRFPFLGVHFTPRMNGDIWLGPNAVLAYKREGYRYTDISIKDLIDSLAFKGMQKLIFKYFTFGINEMYKGIIKKAQVQQLQRFVPSLQASDVEYGPAGVRAQALDENGNLVDDFIFDGGVGKVAERVLHVRNAPSPAATSSLAIANIVSEKAIEKFDL</sequence>
<dbReference type="NCBIfam" id="NF008726">
    <property type="entry name" value="PRK11728.1"/>
    <property type="match status" value="1"/>
</dbReference>
<keyword evidence="2" id="KW-0285">Flavoprotein</keyword>
<dbReference type="PANTHER" id="PTHR43104:SF2">
    <property type="entry name" value="L-2-HYDROXYGLUTARATE DEHYDROGENASE, MITOCHONDRIAL"/>
    <property type="match status" value="1"/>
</dbReference>
<protein>
    <recommendedName>
        <fullName evidence="8">L-2-hydroxyglutarate dehydrogenase, mitochondrial</fullName>
        <ecNumber evidence="7">1.1.99.2</ecNumber>
    </recommendedName>
</protein>
<evidence type="ECO:0000313" key="11">
    <source>
        <dbReference type="WBParaSite" id="SSTP_0000108900.1"/>
    </source>
</evidence>
<dbReference type="GO" id="GO:0047545">
    <property type="term" value="F:(S)-2-hydroxyglutarate dehydrogenase activity"/>
    <property type="evidence" value="ECO:0007669"/>
    <property type="project" value="UniProtKB-EC"/>
</dbReference>
<dbReference type="PANTHER" id="PTHR43104">
    <property type="entry name" value="L-2-HYDROXYGLUTARATE DEHYDROGENASE, MITOCHONDRIAL"/>
    <property type="match status" value="1"/>
</dbReference>
<dbReference type="InterPro" id="IPR036188">
    <property type="entry name" value="FAD/NAD-bd_sf"/>
</dbReference>
<dbReference type="Pfam" id="PF01266">
    <property type="entry name" value="DAO"/>
    <property type="match status" value="1"/>
</dbReference>
<comment type="catalytic activity">
    <reaction evidence="5">
        <text>(S)-2-hydroxyglutarate + A = 2-oxoglutarate + AH2</text>
        <dbReference type="Rhea" id="RHEA:21252"/>
        <dbReference type="ChEBI" id="CHEBI:13193"/>
        <dbReference type="ChEBI" id="CHEBI:16782"/>
        <dbReference type="ChEBI" id="CHEBI:16810"/>
        <dbReference type="ChEBI" id="CHEBI:17499"/>
        <dbReference type="EC" id="1.1.99.2"/>
    </reaction>
</comment>
<reference evidence="11" key="1">
    <citation type="submission" date="2015-08" db="UniProtKB">
        <authorList>
            <consortium name="WormBaseParasite"/>
        </authorList>
    </citation>
    <scope>IDENTIFICATION</scope>
</reference>
<comment type="cofactor">
    <cofactor evidence="1">
        <name>FAD</name>
        <dbReference type="ChEBI" id="CHEBI:57692"/>
    </cofactor>
</comment>
<dbReference type="InterPro" id="IPR006076">
    <property type="entry name" value="FAD-dep_OxRdtase"/>
</dbReference>
<evidence type="ECO:0000256" key="6">
    <source>
        <dbReference type="ARBA" id="ARBA00037941"/>
    </source>
</evidence>
<proteinExistence type="inferred from homology"/>
<evidence type="ECO:0000259" key="9">
    <source>
        <dbReference type="Pfam" id="PF01266"/>
    </source>
</evidence>
<keyword evidence="3" id="KW-0274">FAD</keyword>
<evidence type="ECO:0000256" key="5">
    <source>
        <dbReference type="ARBA" id="ARBA00036066"/>
    </source>
</evidence>
<dbReference type="STRING" id="6248.A0A0K0DV22"/>
<dbReference type="AlphaFoldDB" id="A0A0K0DV22"/>
<accession>A0A0K0DV22</accession>
<dbReference type="EC" id="1.1.99.2" evidence="7"/>
<keyword evidence="10" id="KW-1185">Reference proteome</keyword>
<evidence type="ECO:0000256" key="7">
    <source>
        <dbReference type="ARBA" id="ARBA00038878"/>
    </source>
</evidence>
<dbReference type="Gene3D" id="3.30.9.10">
    <property type="entry name" value="D-Amino Acid Oxidase, subunit A, domain 2"/>
    <property type="match status" value="1"/>
</dbReference>
<keyword evidence="4" id="KW-0560">Oxidoreductase</keyword>
<evidence type="ECO:0000256" key="4">
    <source>
        <dbReference type="ARBA" id="ARBA00023002"/>
    </source>
</evidence>
<name>A0A0K0DV22_STRER</name>
<dbReference type="WBParaSite" id="TCONS_00005951.p1">
    <property type="protein sequence ID" value="TCONS_00005951.p1"/>
    <property type="gene ID" value="XLOC_004157"/>
</dbReference>
<organism evidence="11">
    <name type="scientific">Strongyloides stercoralis</name>
    <name type="common">Threadworm</name>
    <dbReference type="NCBI Taxonomy" id="6248"/>
    <lineage>
        <taxon>Eukaryota</taxon>
        <taxon>Metazoa</taxon>
        <taxon>Ecdysozoa</taxon>
        <taxon>Nematoda</taxon>
        <taxon>Chromadorea</taxon>
        <taxon>Rhabditida</taxon>
        <taxon>Tylenchina</taxon>
        <taxon>Panagrolaimomorpha</taxon>
        <taxon>Strongyloidoidea</taxon>
        <taxon>Strongyloididae</taxon>
        <taxon>Strongyloides</taxon>
    </lineage>
</organism>
<feature type="domain" description="FAD dependent oxidoreductase" evidence="9">
    <location>
        <begin position="25"/>
        <end position="423"/>
    </location>
</feature>
<dbReference type="Proteomes" id="UP000035681">
    <property type="component" value="Unplaced"/>
</dbReference>
<dbReference type="Gene3D" id="3.50.50.60">
    <property type="entry name" value="FAD/NAD(P)-binding domain"/>
    <property type="match status" value="1"/>
</dbReference>
<evidence type="ECO:0000256" key="1">
    <source>
        <dbReference type="ARBA" id="ARBA00001974"/>
    </source>
</evidence>